<comment type="similarity">
    <text evidence="2 9">Belongs to the gluconokinase GntK/GntV family.</text>
</comment>
<evidence type="ECO:0000256" key="5">
    <source>
        <dbReference type="ARBA" id="ARBA00022741"/>
    </source>
</evidence>
<dbReference type="EC" id="2.7.1.12" evidence="3 9"/>
<comment type="pathway">
    <text evidence="1">Carbohydrate acid metabolism.</text>
</comment>
<protein>
    <recommendedName>
        <fullName evidence="3 9">Gluconokinase</fullName>
        <ecNumber evidence="3 9">2.7.1.12</ecNumber>
    </recommendedName>
</protein>
<evidence type="ECO:0000256" key="2">
    <source>
        <dbReference type="ARBA" id="ARBA00008420"/>
    </source>
</evidence>
<dbReference type="EMBL" id="CP109441">
    <property type="protein sequence ID" value="WUV51330.1"/>
    <property type="molecule type" value="Genomic_DNA"/>
</dbReference>
<comment type="catalytic activity">
    <reaction evidence="8 9">
        <text>D-gluconate + ATP = 6-phospho-D-gluconate + ADP + H(+)</text>
        <dbReference type="Rhea" id="RHEA:19433"/>
        <dbReference type="ChEBI" id="CHEBI:15378"/>
        <dbReference type="ChEBI" id="CHEBI:18391"/>
        <dbReference type="ChEBI" id="CHEBI:30616"/>
        <dbReference type="ChEBI" id="CHEBI:58759"/>
        <dbReference type="ChEBI" id="CHEBI:456216"/>
        <dbReference type="EC" id="2.7.1.12"/>
    </reaction>
</comment>
<keyword evidence="4 9" id="KW-0808">Transferase</keyword>
<evidence type="ECO:0000256" key="7">
    <source>
        <dbReference type="ARBA" id="ARBA00022840"/>
    </source>
</evidence>
<dbReference type="PANTHER" id="PTHR43442">
    <property type="entry name" value="GLUCONOKINASE-RELATED"/>
    <property type="match status" value="1"/>
</dbReference>
<evidence type="ECO:0000256" key="8">
    <source>
        <dbReference type="ARBA" id="ARBA00048090"/>
    </source>
</evidence>
<keyword evidence="7 9" id="KW-0067">ATP-binding</keyword>
<dbReference type="InterPro" id="IPR031322">
    <property type="entry name" value="Shikimate/glucono_kinase"/>
</dbReference>
<dbReference type="NCBIfam" id="TIGR01313">
    <property type="entry name" value="therm_gnt_kin"/>
    <property type="match status" value="1"/>
</dbReference>
<evidence type="ECO:0000256" key="6">
    <source>
        <dbReference type="ARBA" id="ARBA00022777"/>
    </source>
</evidence>
<dbReference type="PANTHER" id="PTHR43442:SF3">
    <property type="entry name" value="GLUCONOKINASE-RELATED"/>
    <property type="match status" value="1"/>
</dbReference>
<keyword evidence="11" id="KW-1185">Reference proteome</keyword>
<accession>A0ABZ1Z6Y9</accession>
<organism evidence="10 11">
    <name type="scientific">Nocardia vinacea</name>
    <dbReference type="NCBI Taxonomy" id="96468"/>
    <lineage>
        <taxon>Bacteria</taxon>
        <taxon>Bacillati</taxon>
        <taxon>Actinomycetota</taxon>
        <taxon>Actinomycetes</taxon>
        <taxon>Mycobacteriales</taxon>
        <taxon>Nocardiaceae</taxon>
        <taxon>Nocardia</taxon>
    </lineage>
</organism>
<proteinExistence type="inferred from homology"/>
<gene>
    <name evidence="10" type="ORF">OG563_36100</name>
</gene>
<dbReference type="CDD" id="cd02021">
    <property type="entry name" value="GntK"/>
    <property type="match status" value="1"/>
</dbReference>
<evidence type="ECO:0000256" key="3">
    <source>
        <dbReference type="ARBA" id="ARBA00012054"/>
    </source>
</evidence>
<evidence type="ECO:0000313" key="10">
    <source>
        <dbReference type="EMBL" id="WUV51330.1"/>
    </source>
</evidence>
<keyword evidence="5 9" id="KW-0547">Nucleotide-binding</keyword>
<dbReference type="InterPro" id="IPR027417">
    <property type="entry name" value="P-loop_NTPase"/>
</dbReference>
<dbReference type="Gene3D" id="3.40.50.300">
    <property type="entry name" value="P-loop containing nucleotide triphosphate hydrolases"/>
    <property type="match status" value="1"/>
</dbReference>
<keyword evidence="6 9" id="KW-0418">Kinase</keyword>
<reference evidence="10" key="1">
    <citation type="submission" date="2022-10" db="EMBL/GenBank/DDBJ databases">
        <title>The complete genomes of actinobacterial strains from the NBC collection.</title>
        <authorList>
            <person name="Joergensen T.S."/>
            <person name="Alvarez Arevalo M."/>
            <person name="Sterndorff E.B."/>
            <person name="Faurdal D."/>
            <person name="Vuksanovic O."/>
            <person name="Mourched A.-S."/>
            <person name="Charusanti P."/>
            <person name="Shaw S."/>
            <person name="Blin K."/>
            <person name="Weber T."/>
        </authorList>
    </citation>
    <scope>NUCLEOTIDE SEQUENCE</scope>
    <source>
        <strain evidence="10">NBC_01482</strain>
    </source>
</reference>
<dbReference type="PROSITE" id="PS51257">
    <property type="entry name" value="PROKAR_LIPOPROTEIN"/>
    <property type="match status" value="1"/>
</dbReference>
<evidence type="ECO:0000256" key="1">
    <source>
        <dbReference type="ARBA" id="ARBA00004761"/>
    </source>
</evidence>
<dbReference type="Pfam" id="PF01202">
    <property type="entry name" value="SKI"/>
    <property type="match status" value="1"/>
</dbReference>
<name>A0ABZ1Z6Y9_9NOCA</name>
<sequence length="171" mass="18366">MGGDRRPHIVVMGVTGCGKSTIARQVAGMTGGEFLDADDLHSPSNVAKMAAGTPLTDADRAPWLEAVHDWMGTRSAGVVACSALRRRYRDVLRNVTAPVAFVHLDGAPTTIRSRMAARRGHFMRPVLLDSQLALLEPLEPDEFGVVLDVGAGPDQIARAVVDFVRDRAVAR</sequence>
<evidence type="ECO:0000313" key="11">
    <source>
        <dbReference type="Proteomes" id="UP001432062"/>
    </source>
</evidence>
<dbReference type="Proteomes" id="UP001432062">
    <property type="component" value="Chromosome"/>
</dbReference>
<evidence type="ECO:0000256" key="4">
    <source>
        <dbReference type="ARBA" id="ARBA00022679"/>
    </source>
</evidence>
<dbReference type="RefSeq" id="WP_419150746.1">
    <property type="nucleotide sequence ID" value="NZ_CP109149.1"/>
</dbReference>
<evidence type="ECO:0000256" key="9">
    <source>
        <dbReference type="RuleBase" id="RU363066"/>
    </source>
</evidence>
<dbReference type="SUPFAM" id="SSF52540">
    <property type="entry name" value="P-loop containing nucleoside triphosphate hydrolases"/>
    <property type="match status" value="1"/>
</dbReference>
<dbReference type="InterPro" id="IPR006001">
    <property type="entry name" value="Therm_gnt_kin"/>
</dbReference>